<keyword evidence="5" id="KW-0547">Nucleotide-binding</keyword>
<dbReference type="PROSITE" id="PS00107">
    <property type="entry name" value="PROTEIN_KINASE_ATP"/>
    <property type="match status" value="1"/>
</dbReference>
<accession>A0A1V9YWM9</accession>
<proteinExistence type="predicted"/>
<dbReference type="GO" id="GO:0005524">
    <property type="term" value="F:ATP binding"/>
    <property type="evidence" value="ECO:0007669"/>
    <property type="project" value="UniProtKB-UniRule"/>
</dbReference>
<evidence type="ECO:0000256" key="3">
    <source>
        <dbReference type="ARBA" id="ARBA00022838"/>
    </source>
</evidence>
<evidence type="ECO:0000256" key="1">
    <source>
        <dbReference type="ARBA" id="ARBA00004629"/>
    </source>
</evidence>
<dbReference type="SMART" id="SM00220">
    <property type="entry name" value="S_TKc"/>
    <property type="match status" value="1"/>
</dbReference>
<comment type="subcellular location">
    <subcellularLocation>
        <location evidence="1">Chromosome</location>
        <location evidence="1">Centromere</location>
        <location evidence="1">Kinetochore</location>
    </subcellularLocation>
</comment>
<sequence>MATDDAAFAWELCKENVAPVARGRNVDKLNALLMKANSVELKAALAETEQTFEEKLKTYSGHDPLETWCVYQKWIEENFPSDTAKNFAILERATRAFTSDRRYRNDARYMRFWIQYIDRVDKPIDVFKFLYKNKIGDKLALFYIAWSLLLEKKGDVKNAELIYNKGLQRKAEPFAALERKHAEFERRVSQKWLNTCRPSDDDVTDEHVRPALAQQAPTIVVPVRRQPAAAKAVANNTSASSFTIYSENDRPNTGGVLSENKSSTWRKLPSAKTLNKENEQTPTVWAGAGLGPRGAVTPLAIVDEPMAPPIEIFVDDSSSRLTTGVKRPHASMDNCRALRPRLEDRFATPDVLNSNEENMGKPMTATKPTVNPAPSTKPAVKRDILRVNIDMLRVPGEHDLCFEEVRARRYFEAQAVKKAAAAAVPIAKKPVVNGFLVDQADDLSMTLPTAPKWARMPVTKSTVPPGSVVATTGGVDPLDALANDPKYTQEDMTFNTRVAYEDIHSMFCSPSKQTTPAPDQMTSFRKSTWVPQTEEPIVRKLHFSAFKQKQPHGDDDDDTTAHEQSTFQIFTEENDTKPTATSTKKNASRKALVDRNDIAHATKKTNKDVLGFSLLPTLGERTADPTDPPVTTLDLAPKPSQRYLIDPFVRSHRKELIQSPKVAALLCAMVTGVYVYKHGNNAKFPILKQKGPVKFKTPVVVTFNHLQECLFTGRLGTGSFASVYAASFTASHETELSDKEMAVKFEKAVEYLPWEFYAIQTIHNRSKPADVGLFPRLHPLVIQVDQLHVYENATFLCLQRSYRGTLHDLVSTYAKLGKTVPEPVALFYTIQMLRAANMVHAADFLHGDVKPDNWVLQSGSAQALQTTGTAFETSEVCLIDFGRAIDRRLYPSGMLFVGDCHAKGFQCVEMLTKRPWTEQVDAFGVAATAHFLLFGDYIDLRHHDGTWTIKRPWKRYWRADLWNSLFHCLLNVPSCTAQPDLTELANMLERYFVDDPAKIKELRQLLRAQDRMVPRSSI</sequence>
<dbReference type="InterPro" id="IPR013212">
    <property type="entry name" value="Mad3/Bub1_I"/>
</dbReference>
<dbReference type="InterPro" id="IPR015661">
    <property type="entry name" value="Bub1/Mad3"/>
</dbReference>
<evidence type="ECO:0000313" key="10">
    <source>
        <dbReference type="Proteomes" id="UP000243579"/>
    </source>
</evidence>
<evidence type="ECO:0000256" key="6">
    <source>
        <dbReference type="SAM" id="MobiDB-lite"/>
    </source>
</evidence>
<protein>
    <recommendedName>
        <fullName evidence="11">BUB protein kinase</fullName>
    </recommendedName>
</protein>
<dbReference type="Gene3D" id="1.25.40.430">
    <property type="match status" value="1"/>
</dbReference>
<keyword evidence="3" id="KW-0995">Kinetochore</keyword>
<dbReference type="Pfam" id="PF08311">
    <property type="entry name" value="Mad3_BUB1_I"/>
    <property type="match status" value="1"/>
</dbReference>
<dbReference type="AlphaFoldDB" id="A0A1V9YWM9"/>
<evidence type="ECO:0000313" key="9">
    <source>
        <dbReference type="EMBL" id="OQR90111.1"/>
    </source>
</evidence>
<comment type="caution">
    <text evidence="9">The sequence shown here is derived from an EMBL/GenBank/DDBJ whole genome shotgun (WGS) entry which is preliminary data.</text>
</comment>
<dbReference type="Proteomes" id="UP000243579">
    <property type="component" value="Unassembled WGS sequence"/>
</dbReference>
<keyword evidence="2" id="KW-0158">Chromosome</keyword>
<feature type="region of interest" description="Disordered" evidence="6">
    <location>
        <begin position="243"/>
        <end position="264"/>
    </location>
</feature>
<evidence type="ECO:0000259" key="7">
    <source>
        <dbReference type="PROSITE" id="PS50011"/>
    </source>
</evidence>
<dbReference type="GO" id="GO:0004672">
    <property type="term" value="F:protein kinase activity"/>
    <property type="evidence" value="ECO:0007669"/>
    <property type="project" value="InterPro"/>
</dbReference>
<feature type="domain" description="BUB1 N-terminal" evidence="8">
    <location>
        <begin position="52"/>
        <end position="214"/>
    </location>
</feature>
<dbReference type="InterPro" id="IPR011009">
    <property type="entry name" value="Kinase-like_dom_sf"/>
</dbReference>
<dbReference type="PROSITE" id="PS51489">
    <property type="entry name" value="BUB1_N"/>
    <property type="match status" value="1"/>
</dbReference>
<evidence type="ECO:0000256" key="4">
    <source>
        <dbReference type="ARBA" id="ARBA00023328"/>
    </source>
</evidence>
<name>A0A1V9YWM9_ACHHY</name>
<dbReference type="GO" id="GO:0000776">
    <property type="term" value="C:kinetochore"/>
    <property type="evidence" value="ECO:0007669"/>
    <property type="project" value="UniProtKB-KW"/>
</dbReference>
<evidence type="ECO:0008006" key="11">
    <source>
        <dbReference type="Google" id="ProtNLM"/>
    </source>
</evidence>
<dbReference type="InterPro" id="IPR000719">
    <property type="entry name" value="Prot_kinase_dom"/>
</dbReference>
<evidence type="ECO:0000259" key="8">
    <source>
        <dbReference type="PROSITE" id="PS51489"/>
    </source>
</evidence>
<dbReference type="FunFam" id="1.25.40.430:FF:000003">
    <property type="entry name" value="Checkpoint serine/threonine-protein kinase BUB1"/>
    <property type="match status" value="1"/>
</dbReference>
<dbReference type="SMART" id="SM00777">
    <property type="entry name" value="Mad3_BUB1_I"/>
    <property type="match status" value="1"/>
</dbReference>
<gene>
    <name evidence="9" type="ORF">ACHHYP_05798</name>
</gene>
<evidence type="ECO:0000256" key="5">
    <source>
        <dbReference type="PROSITE-ProRule" id="PRU10141"/>
    </source>
</evidence>
<feature type="binding site" evidence="5">
    <location>
        <position position="744"/>
    </location>
    <ligand>
        <name>ATP</name>
        <dbReference type="ChEBI" id="CHEBI:30616"/>
    </ligand>
</feature>
<feature type="domain" description="Protein kinase" evidence="7">
    <location>
        <begin position="709"/>
        <end position="1012"/>
    </location>
</feature>
<dbReference type="GO" id="GO:0007094">
    <property type="term" value="P:mitotic spindle assembly checkpoint signaling"/>
    <property type="evidence" value="ECO:0007669"/>
    <property type="project" value="InterPro"/>
</dbReference>
<keyword evidence="5" id="KW-0067">ATP-binding</keyword>
<dbReference type="OrthoDB" id="248495at2759"/>
<reference evidence="9 10" key="1">
    <citation type="journal article" date="2014" name="Genome Biol. Evol.">
        <title>The secreted proteins of Achlya hypogyna and Thraustotheca clavata identify the ancestral oomycete secretome and reveal gene acquisitions by horizontal gene transfer.</title>
        <authorList>
            <person name="Misner I."/>
            <person name="Blouin N."/>
            <person name="Leonard G."/>
            <person name="Richards T.A."/>
            <person name="Lane C.E."/>
        </authorList>
    </citation>
    <scope>NUCLEOTIDE SEQUENCE [LARGE SCALE GENOMIC DNA]</scope>
    <source>
        <strain evidence="9 10">ATCC 48635</strain>
    </source>
</reference>
<dbReference type="SUPFAM" id="SSF56112">
    <property type="entry name" value="Protein kinase-like (PK-like)"/>
    <property type="match status" value="1"/>
</dbReference>
<keyword evidence="4" id="KW-0137">Centromere</keyword>
<keyword evidence="10" id="KW-1185">Reference proteome</keyword>
<dbReference type="EMBL" id="JNBR01000670">
    <property type="protein sequence ID" value="OQR90111.1"/>
    <property type="molecule type" value="Genomic_DNA"/>
</dbReference>
<dbReference type="Gene3D" id="1.10.510.10">
    <property type="entry name" value="Transferase(Phosphotransferase) domain 1"/>
    <property type="match status" value="1"/>
</dbReference>
<organism evidence="9 10">
    <name type="scientific">Achlya hypogyna</name>
    <name type="common">Oomycete</name>
    <name type="synonym">Protoachlya hypogyna</name>
    <dbReference type="NCBI Taxonomy" id="1202772"/>
    <lineage>
        <taxon>Eukaryota</taxon>
        <taxon>Sar</taxon>
        <taxon>Stramenopiles</taxon>
        <taxon>Oomycota</taxon>
        <taxon>Saprolegniomycetes</taxon>
        <taxon>Saprolegniales</taxon>
        <taxon>Achlyaceae</taxon>
        <taxon>Achlya</taxon>
    </lineage>
</organism>
<dbReference type="Pfam" id="PF00069">
    <property type="entry name" value="Pkinase"/>
    <property type="match status" value="1"/>
</dbReference>
<evidence type="ECO:0000256" key="2">
    <source>
        <dbReference type="ARBA" id="ARBA00022454"/>
    </source>
</evidence>
<dbReference type="PANTHER" id="PTHR14030">
    <property type="entry name" value="MITOTIC CHECKPOINT SERINE/THREONINE-PROTEIN KINASE BUB1"/>
    <property type="match status" value="1"/>
</dbReference>
<dbReference type="InterPro" id="IPR017441">
    <property type="entry name" value="Protein_kinase_ATP_BS"/>
</dbReference>
<dbReference type="PROSITE" id="PS50011">
    <property type="entry name" value="PROTEIN_KINASE_DOM"/>
    <property type="match status" value="1"/>
</dbReference>
<dbReference type="STRING" id="1202772.A0A1V9YWM9"/>
<feature type="region of interest" description="Disordered" evidence="6">
    <location>
        <begin position="352"/>
        <end position="377"/>
    </location>
</feature>